<dbReference type="GO" id="GO:0035299">
    <property type="term" value="F:inositol-1,3,4,5,6-pentakisphosphate 2-kinase activity"/>
    <property type="evidence" value="ECO:0007669"/>
    <property type="project" value="UniProtKB-EC"/>
</dbReference>
<comment type="domain">
    <text evidence="6">The EXKPK motif is conserved in inositol-pentakisphosphate 2-kinases of both family 1 and 2.</text>
</comment>
<evidence type="ECO:0000256" key="6">
    <source>
        <dbReference type="RuleBase" id="RU364126"/>
    </source>
</evidence>
<dbReference type="Pfam" id="PF06090">
    <property type="entry name" value="Ins_P5_2-kin"/>
    <property type="match status" value="1"/>
</dbReference>
<dbReference type="GO" id="GO:0005524">
    <property type="term" value="F:ATP binding"/>
    <property type="evidence" value="ECO:0007669"/>
    <property type="project" value="UniProtKB-KW"/>
</dbReference>
<evidence type="ECO:0000256" key="2">
    <source>
        <dbReference type="ARBA" id="ARBA00022679"/>
    </source>
</evidence>
<evidence type="ECO:0000256" key="3">
    <source>
        <dbReference type="ARBA" id="ARBA00022741"/>
    </source>
</evidence>
<evidence type="ECO:0000313" key="8">
    <source>
        <dbReference type="RefSeq" id="XP_052118749.1"/>
    </source>
</evidence>
<dbReference type="RefSeq" id="XP_052118749.1">
    <property type="nucleotide sequence ID" value="XM_052262789.1"/>
</dbReference>
<evidence type="ECO:0000256" key="5">
    <source>
        <dbReference type="ARBA" id="ARBA00022840"/>
    </source>
</evidence>
<keyword evidence="4 6" id="KW-0418">Kinase</keyword>
<dbReference type="GO" id="GO:0032958">
    <property type="term" value="P:inositol phosphate biosynthetic process"/>
    <property type="evidence" value="ECO:0007669"/>
    <property type="project" value="TreeGrafter"/>
</dbReference>
<reference evidence="7" key="1">
    <citation type="journal article" date="2016" name="Nat. Genet.">
        <title>The genome sequences of Arachis duranensis and Arachis ipaensis, the diploid ancestors of cultivated peanut.</title>
        <authorList>
            <person name="Bertioli D.J."/>
            <person name="Cannon S.B."/>
            <person name="Froenicke L."/>
            <person name="Huang G."/>
            <person name="Farmer A.D."/>
            <person name="Cannon E.K."/>
            <person name="Liu X."/>
            <person name="Gao D."/>
            <person name="Clevenger J."/>
            <person name="Dash S."/>
            <person name="Ren L."/>
            <person name="Moretzsohn M.C."/>
            <person name="Shirasawa K."/>
            <person name="Huang W."/>
            <person name="Vidigal B."/>
            <person name="Abernathy B."/>
            <person name="Chu Y."/>
            <person name="Niederhuth C.E."/>
            <person name="Umale P."/>
            <person name="Araujo A.C."/>
            <person name="Kozik A."/>
            <person name="Kim K.D."/>
            <person name="Burow M.D."/>
            <person name="Varshney R.K."/>
            <person name="Wang X."/>
            <person name="Zhang X."/>
            <person name="Barkley N."/>
            <person name="Guimaraes P.M."/>
            <person name="Isobe S."/>
            <person name="Guo B."/>
            <person name="Liao B."/>
            <person name="Stalker H.T."/>
            <person name="Schmitz R.J."/>
            <person name="Scheffler B.E."/>
            <person name="Leal-Bertioli S.C."/>
            <person name="Xun X."/>
            <person name="Jackson S.A."/>
            <person name="Michelmore R."/>
            <person name="Ozias-Akins P."/>
        </authorList>
    </citation>
    <scope>NUCLEOTIDE SEQUENCE [LARGE SCALE GENOMIC DNA]</scope>
    <source>
        <strain evidence="7">cv. V14167</strain>
    </source>
</reference>
<organism evidence="7 8">
    <name type="scientific">Arachis duranensis</name>
    <name type="common">Wild peanut</name>
    <dbReference type="NCBI Taxonomy" id="130453"/>
    <lineage>
        <taxon>Eukaryota</taxon>
        <taxon>Viridiplantae</taxon>
        <taxon>Streptophyta</taxon>
        <taxon>Embryophyta</taxon>
        <taxon>Tracheophyta</taxon>
        <taxon>Spermatophyta</taxon>
        <taxon>Magnoliopsida</taxon>
        <taxon>eudicotyledons</taxon>
        <taxon>Gunneridae</taxon>
        <taxon>Pentapetalae</taxon>
        <taxon>rosids</taxon>
        <taxon>fabids</taxon>
        <taxon>Fabales</taxon>
        <taxon>Fabaceae</taxon>
        <taxon>Papilionoideae</taxon>
        <taxon>50 kb inversion clade</taxon>
        <taxon>dalbergioids sensu lato</taxon>
        <taxon>Dalbergieae</taxon>
        <taxon>Pterocarpus clade</taxon>
        <taxon>Arachis</taxon>
    </lineage>
</organism>
<dbReference type="Proteomes" id="UP000515211">
    <property type="component" value="Chromosome 6"/>
</dbReference>
<dbReference type="InterPro" id="IPR009286">
    <property type="entry name" value="Ins_P5_2-kin"/>
</dbReference>
<dbReference type="PANTHER" id="PTHR14456">
    <property type="entry name" value="INOSITOL POLYPHOSPHATE KINASE 1"/>
    <property type="match status" value="1"/>
</dbReference>
<comment type="function">
    <text evidence="6">Phosphorylates Ins(1,3,4,5,6)P5 at position 2 to form Ins(1,2,3,4,5,6)P6 (InsP6 or phytate).</text>
</comment>
<dbReference type="Gene3D" id="3.30.200.110">
    <property type="entry name" value="Inositol-pentakisphosphate 2-kinase, N-lobe"/>
    <property type="match status" value="1"/>
</dbReference>
<dbReference type="PANTHER" id="PTHR14456:SF2">
    <property type="entry name" value="INOSITOL-PENTAKISPHOSPHATE 2-KINASE"/>
    <property type="match status" value="1"/>
</dbReference>
<gene>
    <name evidence="8" type="primary">LOC107495814</name>
</gene>
<keyword evidence="5 6" id="KW-0067">ATP-binding</keyword>
<evidence type="ECO:0000313" key="7">
    <source>
        <dbReference type="Proteomes" id="UP000515211"/>
    </source>
</evidence>
<dbReference type="KEGG" id="adu:107495814"/>
<evidence type="ECO:0000256" key="1">
    <source>
        <dbReference type="ARBA" id="ARBA00012023"/>
    </source>
</evidence>
<keyword evidence="2 6" id="KW-0808">Transferase</keyword>
<dbReference type="GeneID" id="107495814"/>
<protein>
    <recommendedName>
        <fullName evidence="1 6">Inositol-pentakisphosphate 2-kinase</fullName>
        <ecNumber evidence="1 6">2.7.1.158</ecNumber>
    </recommendedName>
</protein>
<accession>A0A9C6TX52</accession>
<dbReference type="AlphaFoldDB" id="A0A9C6TX52"/>
<sequence length="217" mass="24704">MPHPTHLSLFGTMPSSLNSTLLSITSIWRRPLFSSTWEPSALTLLSPAINMINNQFRDLKSKFPRPQSDESSTFSVDLFLLQMIDVHLDLLNCLIEMMQAFSAYNSLTYELLAYDLSDVTEQFLLGYCKAYSMLQGLCEAPPCLDLLSEVHVLVSRKFLESIEKIVISQRPMWRVDAAQIDKQCDFGLLMSDHSVFPHDTGFFFSPISVNLLKIKKK</sequence>
<reference evidence="8" key="2">
    <citation type="submission" date="2025-08" db="UniProtKB">
        <authorList>
            <consortium name="RefSeq"/>
        </authorList>
    </citation>
    <scope>IDENTIFICATION</scope>
    <source>
        <tissue evidence="8">Whole plant</tissue>
    </source>
</reference>
<comment type="catalytic activity">
    <reaction evidence="6">
        <text>1D-myo-inositol 1,3,4,5,6-pentakisphosphate + ATP = 1D-myo-inositol hexakisphosphate + ADP + H(+)</text>
        <dbReference type="Rhea" id="RHEA:20313"/>
        <dbReference type="ChEBI" id="CHEBI:15378"/>
        <dbReference type="ChEBI" id="CHEBI:30616"/>
        <dbReference type="ChEBI" id="CHEBI:57733"/>
        <dbReference type="ChEBI" id="CHEBI:58130"/>
        <dbReference type="ChEBI" id="CHEBI:456216"/>
        <dbReference type="EC" id="2.7.1.158"/>
    </reaction>
</comment>
<dbReference type="EC" id="2.7.1.158" evidence="1 6"/>
<dbReference type="InterPro" id="IPR043001">
    <property type="entry name" value="IP5_2-K_N_lobe"/>
</dbReference>
<keyword evidence="7" id="KW-1185">Reference proteome</keyword>
<dbReference type="GO" id="GO:0005634">
    <property type="term" value="C:nucleus"/>
    <property type="evidence" value="ECO:0007669"/>
    <property type="project" value="TreeGrafter"/>
</dbReference>
<evidence type="ECO:0000256" key="4">
    <source>
        <dbReference type="ARBA" id="ARBA00022777"/>
    </source>
</evidence>
<proteinExistence type="predicted"/>
<keyword evidence="3 6" id="KW-0547">Nucleotide-binding</keyword>
<name>A0A9C6TX52_ARADU</name>